<dbReference type="EMBL" id="VWLE01000109">
    <property type="protein sequence ID" value="KAA3952275.1"/>
    <property type="molecule type" value="Genomic_DNA"/>
</dbReference>
<evidence type="ECO:0000313" key="1">
    <source>
        <dbReference type="EMBL" id="KAA3952275.1"/>
    </source>
</evidence>
<comment type="caution">
    <text evidence="1">The sequence shown here is derived from an EMBL/GenBank/DDBJ whole genome shotgun (WGS) entry which is preliminary data.</text>
</comment>
<sequence>MYNTNYYKDEKMLQLKPYAEAIHTFKTGDGTIIAIFQGNRGDNPELDFRVKYLNDDPNARPVQLPHVDWVVDLLIKAQKYPNEVKELLDYFIKFYDSCKPFSSVEERASYTPKSIEQIGDKYSHVRIPGTFSMDGIAIILELFCICEKQTVGAHQFKLQLQMTRDYMDGKINYRNLLNLAINHREY</sequence>
<name>A0A5M5C3M9_BACOV</name>
<accession>A0A5M5C3M9</accession>
<dbReference type="RefSeq" id="WP_118300970.1">
    <property type="nucleotide sequence ID" value="NZ_CAKJZM010000002.1"/>
</dbReference>
<reference evidence="1 2" key="1">
    <citation type="journal article" date="2019" name="Nat. Med.">
        <title>A library of human gut bacterial isolates paired with longitudinal multiomics data enables mechanistic microbiome research.</title>
        <authorList>
            <person name="Poyet M."/>
            <person name="Groussin M."/>
            <person name="Gibbons S.M."/>
            <person name="Avila-Pacheco J."/>
            <person name="Jiang X."/>
            <person name="Kearney S.M."/>
            <person name="Perrotta A.R."/>
            <person name="Berdy B."/>
            <person name="Zhao S."/>
            <person name="Lieberman T.D."/>
            <person name="Swanson P.K."/>
            <person name="Smith M."/>
            <person name="Roesemann S."/>
            <person name="Alexander J.E."/>
            <person name="Rich S.A."/>
            <person name="Livny J."/>
            <person name="Vlamakis H."/>
            <person name="Clish C."/>
            <person name="Bullock K."/>
            <person name="Deik A."/>
            <person name="Scott J."/>
            <person name="Pierce K.A."/>
            <person name="Xavier R.J."/>
            <person name="Alm E.J."/>
        </authorList>
    </citation>
    <scope>NUCLEOTIDE SEQUENCE [LARGE SCALE GENOMIC DNA]</scope>
    <source>
        <strain evidence="1 2">BIOML-A163</strain>
    </source>
</reference>
<organism evidence="1 2">
    <name type="scientific">Bacteroides ovatus</name>
    <dbReference type="NCBI Taxonomy" id="28116"/>
    <lineage>
        <taxon>Bacteria</taxon>
        <taxon>Pseudomonadati</taxon>
        <taxon>Bacteroidota</taxon>
        <taxon>Bacteroidia</taxon>
        <taxon>Bacteroidales</taxon>
        <taxon>Bacteroidaceae</taxon>
        <taxon>Bacteroides</taxon>
    </lineage>
</organism>
<protein>
    <submittedName>
        <fullName evidence="1">Uncharacterized protein</fullName>
    </submittedName>
</protein>
<gene>
    <name evidence="1" type="ORF">F3D71_09920</name>
</gene>
<dbReference type="Proteomes" id="UP000323717">
    <property type="component" value="Unassembled WGS sequence"/>
</dbReference>
<evidence type="ECO:0000313" key="2">
    <source>
        <dbReference type="Proteomes" id="UP000323717"/>
    </source>
</evidence>
<dbReference type="AlphaFoldDB" id="A0A5M5C3M9"/>
<proteinExistence type="predicted"/>